<evidence type="ECO:0000256" key="7">
    <source>
        <dbReference type="ARBA" id="ARBA00023159"/>
    </source>
</evidence>
<feature type="region of interest" description="Disordered" evidence="12">
    <location>
        <begin position="1"/>
        <end position="21"/>
    </location>
</feature>
<dbReference type="Pfam" id="PF20718">
    <property type="entry name" value="Med16_bridge"/>
    <property type="match status" value="1"/>
</dbReference>
<organism evidence="16 17">
    <name type="scientific">Trichogramma kaykai</name>
    <dbReference type="NCBI Taxonomy" id="54128"/>
    <lineage>
        <taxon>Eukaryota</taxon>
        <taxon>Metazoa</taxon>
        <taxon>Ecdysozoa</taxon>
        <taxon>Arthropoda</taxon>
        <taxon>Hexapoda</taxon>
        <taxon>Insecta</taxon>
        <taxon>Pterygota</taxon>
        <taxon>Neoptera</taxon>
        <taxon>Endopterygota</taxon>
        <taxon>Hymenoptera</taxon>
        <taxon>Apocrita</taxon>
        <taxon>Proctotrupomorpha</taxon>
        <taxon>Chalcidoidea</taxon>
        <taxon>Trichogrammatidae</taxon>
        <taxon>Trichogramma</taxon>
    </lineage>
</organism>
<feature type="domain" description="Mediator complex subunit Med16 N-terminal" evidence="13">
    <location>
        <begin position="158"/>
        <end position="428"/>
    </location>
</feature>
<proteinExistence type="inferred from homology"/>
<keyword evidence="8 11" id="KW-0804">Transcription</keyword>
<evidence type="ECO:0000256" key="11">
    <source>
        <dbReference type="RuleBase" id="RU364149"/>
    </source>
</evidence>
<dbReference type="GO" id="GO:0005634">
    <property type="term" value="C:nucleus"/>
    <property type="evidence" value="ECO:0007669"/>
    <property type="project" value="UniProtKB-SubCell"/>
</dbReference>
<comment type="subunit">
    <text evidence="11">Component of the Mediator complex.</text>
</comment>
<keyword evidence="9 11" id="KW-0539">Nucleus</keyword>
<dbReference type="InterPro" id="IPR048616">
    <property type="entry name" value="MED16_bridge"/>
</dbReference>
<evidence type="ECO:0000313" key="16">
    <source>
        <dbReference type="EMBL" id="KAL3390300.1"/>
    </source>
</evidence>
<dbReference type="AlphaFoldDB" id="A0ABD2WC93"/>
<evidence type="ECO:0000256" key="6">
    <source>
        <dbReference type="ARBA" id="ARBA00023015"/>
    </source>
</evidence>
<evidence type="ECO:0000256" key="1">
    <source>
        <dbReference type="ARBA" id="ARBA00004123"/>
    </source>
</evidence>
<evidence type="ECO:0000256" key="3">
    <source>
        <dbReference type="ARBA" id="ARBA00019614"/>
    </source>
</evidence>
<evidence type="ECO:0000256" key="12">
    <source>
        <dbReference type="SAM" id="MobiDB-lite"/>
    </source>
</evidence>
<evidence type="ECO:0000259" key="13">
    <source>
        <dbReference type="Pfam" id="PF11635"/>
    </source>
</evidence>
<comment type="caution">
    <text evidence="16">The sequence shown here is derived from an EMBL/GenBank/DDBJ whole genome shotgun (WGS) entry which is preliminary data.</text>
</comment>
<evidence type="ECO:0000256" key="4">
    <source>
        <dbReference type="ARBA" id="ARBA00022574"/>
    </source>
</evidence>
<keyword evidence="17" id="KW-1185">Reference proteome</keyword>
<evidence type="ECO:0000259" key="15">
    <source>
        <dbReference type="Pfam" id="PF20719"/>
    </source>
</evidence>
<dbReference type="PANTHER" id="PTHR13224:SF6">
    <property type="entry name" value="MEDIATOR OF RNA POLYMERASE II TRANSCRIPTION SUBUNIT 16"/>
    <property type="match status" value="1"/>
</dbReference>
<evidence type="ECO:0000259" key="14">
    <source>
        <dbReference type="Pfam" id="PF20718"/>
    </source>
</evidence>
<dbReference type="EMBL" id="JBJJXI010000120">
    <property type="protein sequence ID" value="KAL3390300.1"/>
    <property type="molecule type" value="Genomic_DNA"/>
</dbReference>
<feature type="domain" description="Mediator of RNA polymerase II transcription subunit 16 central helical bridge" evidence="14">
    <location>
        <begin position="481"/>
        <end position="668"/>
    </location>
</feature>
<keyword evidence="4" id="KW-0853">WD repeat</keyword>
<name>A0ABD2WC93_9HYME</name>
<evidence type="ECO:0000256" key="2">
    <source>
        <dbReference type="ARBA" id="ARBA00006543"/>
    </source>
</evidence>
<feature type="domain" description="Mediator complex subunit 16 C-terminal" evidence="15">
    <location>
        <begin position="768"/>
        <end position="832"/>
    </location>
</feature>
<evidence type="ECO:0000256" key="5">
    <source>
        <dbReference type="ARBA" id="ARBA00022737"/>
    </source>
</evidence>
<dbReference type="PANTHER" id="PTHR13224">
    <property type="entry name" value="THYROID HORMONE RECEPTOR-ASSOCIATED PROTEIN-RELATED"/>
    <property type="match status" value="1"/>
</dbReference>
<dbReference type="InterPro" id="IPR048338">
    <property type="entry name" value="Mediator_Med16"/>
</dbReference>
<reference evidence="16 17" key="1">
    <citation type="journal article" date="2024" name="bioRxiv">
        <title>A reference genome for Trichogramma kaykai: A tiny desert-dwelling parasitoid wasp with competing sex-ratio distorters.</title>
        <authorList>
            <person name="Culotta J."/>
            <person name="Lindsey A.R."/>
        </authorList>
    </citation>
    <scope>NUCLEOTIDE SEQUENCE [LARGE SCALE GENOMIC DNA]</scope>
    <source>
        <strain evidence="16 17">KSX58</strain>
    </source>
</reference>
<protein>
    <recommendedName>
        <fullName evidence="3 11">Mediator of RNA polymerase II transcription subunit 16</fullName>
    </recommendedName>
    <alternativeName>
        <fullName evidence="10 11">Mediator complex subunit 16</fullName>
    </alternativeName>
</protein>
<dbReference type="SUPFAM" id="SSF101908">
    <property type="entry name" value="Putative isomerase YbhE"/>
    <property type="match status" value="1"/>
</dbReference>
<keyword evidence="7 11" id="KW-0010">Activator</keyword>
<dbReference type="InterPro" id="IPR048339">
    <property type="entry name" value="Mediator_Med16_C"/>
</dbReference>
<dbReference type="Pfam" id="PF11635">
    <property type="entry name" value="Med16_N"/>
    <property type="match status" value="1"/>
</dbReference>
<evidence type="ECO:0000256" key="10">
    <source>
        <dbReference type="ARBA" id="ARBA00032015"/>
    </source>
</evidence>
<dbReference type="Proteomes" id="UP001627154">
    <property type="component" value="Unassembled WGS sequence"/>
</dbReference>
<dbReference type="InterPro" id="IPR021665">
    <property type="entry name" value="Mediator_Med16_N"/>
</dbReference>
<accession>A0ABD2WC93</accession>
<evidence type="ECO:0000256" key="8">
    <source>
        <dbReference type="ARBA" id="ARBA00023163"/>
    </source>
</evidence>
<evidence type="ECO:0000256" key="9">
    <source>
        <dbReference type="ARBA" id="ARBA00023242"/>
    </source>
</evidence>
<gene>
    <name evidence="11" type="primary">MED16</name>
    <name evidence="16" type="ORF">TKK_014837</name>
</gene>
<dbReference type="Pfam" id="PF20719">
    <property type="entry name" value="Med16_C"/>
    <property type="match status" value="1"/>
</dbReference>
<comment type="similarity">
    <text evidence="2 11">Belongs to the Mediator complex subunit 16 family.</text>
</comment>
<comment type="subcellular location">
    <subcellularLocation>
        <location evidence="1 11">Nucleus</location>
    </subcellularLocation>
</comment>
<keyword evidence="6 11" id="KW-0805">Transcription regulation</keyword>
<comment type="function">
    <text evidence="11">Component of the Mediator complex, a coactivator involved in the regulated transcription of nearly all RNA polymerase II-dependent genes. Mediator functions as a bridge to convey information from gene-specific regulatory proteins to the basal RNA polymerase II transcription machinery. Mediator is recruited to promoters by direct interactions with regulatory proteins and serves as a scaffold for the assembly of a functional preinitiation complex with RNA polymerase II and the general transcription factors.</text>
</comment>
<evidence type="ECO:0000313" key="17">
    <source>
        <dbReference type="Proteomes" id="UP001627154"/>
    </source>
</evidence>
<sequence length="839" mass="94261">MQQPQQQPPQQQQQQQQTQQPANCLQMFSMESMYTIKDRSQTKSNLLDDGGHSGSGGISNDDDGALCSLSCRNQLAFTRIVDIDNVGVKSWGYHVYVCDINSPWNAHKVLTNKSKISALKWDLTGEKLAVSDYDGHVQLWTFKDYLRNEWMLVGSHHFAGEHIMGMVWFHNGKKTQLVSEKKDSPQYSEKFTNSPYAPSVKQFGGRAAQGVFVVSNTGMLGAVLINQDAPHATICASESIGITRQRITAVDISYARNGQFLIAISGGSVALPIRCYSVSVRKIDERCSITSQALPSFFVQDNEAQGSTPVITNLKFVSSEKVDTLIVAANNMGCGWIELWELSEKTHTVHKNFQAKTSDIFKTVFWQHQATHRCNHAITAITTTKLPIIPSTSYILVALSDLSIQCFSSDGLKGIAATSLNNHNYYNDPLPKRHKSSSSIACIDMSWLGCAFAIINTSGTIHLYKLFPEITQMTLNHACTLLEYSMITGIDWLDLILCIKTGIESLADRFEASFNRQPIQVQQYYYLQFLCIKSSLYRMLTNGQGKAADLSALNMVHSVATAFKSLLRPSDSFHDKFPSERLTSVLTENIISDVDKVLLHIEPKEFTVEPTTLQSLQQLMQWVADLALNLLVRIPEQRMQLKSSGYELLKDHKALNILRELLVIIRIWGLLRKSCLPTYSRSADNIDVLGLLFQHLSKLVQLGNENQSIDDQLIDDCCLLPNQIMIPMVCPVYSMTAVATPHFFFQNLPLQLEFGVKPDLNFVPELNHIEGCMRYNQVVDVVKHIYLGKKPSTVKQCTRCRGKSQATITTRTAAIKAWEQRWLRKCPCGGSWEIYTENQ</sequence>
<keyword evidence="5" id="KW-0677">Repeat</keyword>